<dbReference type="GO" id="GO:0045892">
    <property type="term" value="P:negative regulation of DNA-templated transcription"/>
    <property type="evidence" value="ECO:0007669"/>
    <property type="project" value="TreeGrafter"/>
</dbReference>
<dbReference type="PANTHER" id="PTHR30136:SF19">
    <property type="entry name" value="DNA-BINDING TRANSCRIPTIONAL REPRESSOR YIAJ"/>
    <property type="match status" value="1"/>
</dbReference>
<protein>
    <submittedName>
        <fullName evidence="6">DNA-binding IclR family transcriptional regulator</fullName>
    </submittedName>
</protein>
<evidence type="ECO:0000259" key="4">
    <source>
        <dbReference type="PROSITE" id="PS51077"/>
    </source>
</evidence>
<evidence type="ECO:0000313" key="6">
    <source>
        <dbReference type="EMBL" id="NJC54972.1"/>
    </source>
</evidence>
<dbReference type="Pfam" id="PF09339">
    <property type="entry name" value="HTH_IclR"/>
    <property type="match status" value="1"/>
</dbReference>
<feature type="domain" description="HTH iclR-type" evidence="4">
    <location>
        <begin position="9"/>
        <end position="69"/>
    </location>
</feature>
<evidence type="ECO:0000313" key="7">
    <source>
        <dbReference type="Proteomes" id="UP000576792"/>
    </source>
</evidence>
<dbReference type="InterPro" id="IPR029016">
    <property type="entry name" value="GAF-like_dom_sf"/>
</dbReference>
<dbReference type="InterPro" id="IPR005471">
    <property type="entry name" value="Tscrpt_reg_IclR_N"/>
</dbReference>
<evidence type="ECO:0000256" key="3">
    <source>
        <dbReference type="ARBA" id="ARBA00023163"/>
    </source>
</evidence>
<dbReference type="PROSITE" id="PS51077">
    <property type="entry name" value="HTH_ICLR"/>
    <property type="match status" value="1"/>
</dbReference>
<gene>
    <name evidence="6" type="ORF">BKA07_000007</name>
</gene>
<keyword evidence="1" id="KW-0805">Transcription regulation</keyword>
<keyword evidence="2 6" id="KW-0238">DNA-binding</keyword>
<dbReference type="AlphaFoldDB" id="A0A846S011"/>
<evidence type="ECO:0000259" key="5">
    <source>
        <dbReference type="PROSITE" id="PS51078"/>
    </source>
</evidence>
<evidence type="ECO:0000256" key="1">
    <source>
        <dbReference type="ARBA" id="ARBA00023015"/>
    </source>
</evidence>
<dbReference type="InterPro" id="IPR050707">
    <property type="entry name" value="HTH_MetabolicPath_Reg"/>
</dbReference>
<dbReference type="Pfam" id="PF01614">
    <property type="entry name" value="IclR_C"/>
    <property type="match status" value="1"/>
</dbReference>
<dbReference type="SMART" id="SM00346">
    <property type="entry name" value="HTH_ICLR"/>
    <property type="match status" value="1"/>
</dbReference>
<reference evidence="6 7" key="1">
    <citation type="submission" date="2020-03" db="EMBL/GenBank/DDBJ databases">
        <title>Sequencing the genomes of 1000 actinobacteria strains.</title>
        <authorList>
            <person name="Klenk H.-P."/>
        </authorList>
    </citation>
    <scope>NUCLEOTIDE SEQUENCE [LARGE SCALE GENOMIC DNA]</scope>
    <source>
        <strain evidence="6 7">DSM 18964</strain>
    </source>
</reference>
<dbReference type="GO" id="GO:0003677">
    <property type="term" value="F:DNA binding"/>
    <property type="evidence" value="ECO:0007669"/>
    <property type="project" value="UniProtKB-KW"/>
</dbReference>
<dbReference type="SUPFAM" id="SSF46785">
    <property type="entry name" value="Winged helix' DNA-binding domain"/>
    <property type="match status" value="1"/>
</dbReference>
<dbReference type="Proteomes" id="UP000576792">
    <property type="component" value="Unassembled WGS sequence"/>
</dbReference>
<proteinExistence type="predicted"/>
<dbReference type="Gene3D" id="3.30.450.40">
    <property type="match status" value="1"/>
</dbReference>
<name>A0A846S011_9MICO</name>
<dbReference type="RefSeq" id="WP_167949072.1">
    <property type="nucleotide sequence ID" value="NZ_JAATJN010000001.1"/>
</dbReference>
<dbReference type="SUPFAM" id="SSF55781">
    <property type="entry name" value="GAF domain-like"/>
    <property type="match status" value="1"/>
</dbReference>
<dbReference type="InterPro" id="IPR014757">
    <property type="entry name" value="Tscrpt_reg_IclR_C"/>
</dbReference>
<dbReference type="PROSITE" id="PS51078">
    <property type="entry name" value="ICLR_ED"/>
    <property type="match status" value="1"/>
</dbReference>
<dbReference type="Gene3D" id="1.10.10.10">
    <property type="entry name" value="Winged helix-like DNA-binding domain superfamily/Winged helix DNA-binding domain"/>
    <property type="match status" value="1"/>
</dbReference>
<dbReference type="GO" id="GO:0003700">
    <property type="term" value="F:DNA-binding transcription factor activity"/>
    <property type="evidence" value="ECO:0007669"/>
    <property type="project" value="TreeGrafter"/>
</dbReference>
<accession>A0A846S011</accession>
<feature type="domain" description="IclR-ED" evidence="5">
    <location>
        <begin position="70"/>
        <end position="254"/>
    </location>
</feature>
<keyword evidence="3" id="KW-0804">Transcription</keyword>
<dbReference type="InterPro" id="IPR036388">
    <property type="entry name" value="WH-like_DNA-bd_sf"/>
</dbReference>
<comment type="caution">
    <text evidence="6">The sequence shown here is derived from an EMBL/GenBank/DDBJ whole genome shotgun (WGS) entry which is preliminary data.</text>
</comment>
<sequence length="258" mass="28268">MDSAPDMMNRSVIRAMTLLSRISNYPDGATATELANDVGLARPTVFRLLLSLEHSGFLAKNEGVFSLGWEIARLGRRADPHRGIAAHVQVNVDQLATEINETVGYAVVTGPTTFDLVAEAQSTHLLSPNKGYIGEDLPLHASATGKILLADLDADQLDTLLTNPLEEFTRYTITEADQLRFELAEIRSRRYSILDGELEEGLYAVAVPVNDKLGNVIGVLSASGLDQRMKSAHIQSFIEPLRATAEELTQILYRHQAD</sequence>
<dbReference type="PANTHER" id="PTHR30136">
    <property type="entry name" value="HELIX-TURN-HELIX TRANSCRIPTIONAL REGULATOR, ICLR FAMILY"/>
    <property type="match status" value="1"/>
</dbReference>
<dbReference type="InterPro" id="IPR036390">
    <property type="entry name" value="WH_DNA-bd_sf"/>
</dbReference>
<evidence type="ECO:0000256" key="2">
    <source>
        <dbReference type="ARBA" id="ARBA00023125"/>
    </source>
</evidence>
<organism evidence="6 7">
    <name type="scientific">Brevibacterium marinum</name>
    <dbReference type="NCBI Taxonomy" id="418643"/>
    <lineage>
        <taxon>Bacteria</taxon>
        <taxon>Bacillati</taxon>
        <taxon>Actinomycetota</taxon>
        <taxon>Actinomycetes</taxon>
        <taxon>Micrococcales</taxon>
        <taxon>Brevibacteriaceae</taxon>
        <taxon>Brevibacterium</taxon>
    </lineage>
</organism>
<keyword evidence="7" id="KW-1185">Reference proteome</keyword>
<dbReference type="EMBL" id="JAATJN010000001">
    <property type="protein sequence ID" value="NJC54972.1"/>
    <property type="molecule type" value="Genomic_DNA"/>
</dbReference>